<dbReference type="EMBL" id="FMWD01000009">
    <property type="protein sequence ID" value="SCZ65001.1"/>
    <property type="molecule type" value="Genomic_DNA"/>
</dbReference>
<sequence>MVEDSINIAEPGFYHPGSKRIGTTNGLYQEDFTLLRHSPFPSRLFVTALLALVFALPATAGETPQEMLRAVTEEMVTRLQNEKDALQERPERLFTLVEDTLVPYVDQEAMSRLVLGVAWRRATPEQRERFTKEFKTLLVRFYTSALLDNPDQIDRLLEKGQDLITFRPGGEARGNRIQVRAEAHPPEGPSVPVIFSLYQKEGQWLIYDVKVEGVSIVVNYRNSFSSQVKQFGLSEVINRLAKRNQELWEKTVENGQS</sequence>
<dbReference type="STRING" id="415747.SAMN03097708_02762"/>
<evidence type="ECO:0000313" key="2">
    <source>
        <dbReference type="Proteomes" id="UP000199648"/>
    </source>
</evidence>
<dbReference type="Gene3D" id="3.10.450.710">
    <property type="entry name" value="Tgt2/MlaC"/>
    <property type="match status" value="1"/>
</dbReference>
<gene>
    <name evidence="1" type="ORF">SAMN03097708_02762</name>
</gene>
<organism evidence="1 2">
    <name type="scientific">Thiohalomonas denitrificans</name>
    <dbReference type="NCBI Taxonomy" id="415747"/>
    <lineage>
        <taxon>Bacteria</taxon>
        <taxon>Pseudomonadati</taxon>
        <taxon>Pseudomonadota</taxon>
        <taxon>Gammaproteobacteria</taxon>
        <taxon>Thiohalomonadales</taxon>
        <taxon>Thiohalomonadaceae</taxon>
        <taxon>Thiohalomonas</taxon>
    </lineage>
</organism>
<protein>
    <submittedName>
        <fullName evidence="1">Phospholipid transport system substrate-binding protein</fullName>
    </submittedName>
</protein>
<dbReference type="Pfam" id="PF05494">
    <property type="entry name" value="MlaC"/>
    <property type="match status" value="1"/>
</dbReference>
<dbReference type="PANTHER" id="PTHR36573:SF1">
    <property type="entry name" value="INTERMEMBRANE PHOSPHOLIPID TRANSPORT SYSTEM BINDING PROTEIN MLAC"/>
    <property type="match status" value="1"/>
</dbReference>
<dbReference type="AlphaFoldDB" id="A0A1G5QUU1"/>
<keyword evidence="2" id="KW-1185">Reference proteome</keyword>
<evidence type="ECO:0000313" key="1">
    <source>
        <dbReference type="EMBL" id="SCZ65001.1"/>
    </source>
</evidence>
<reference evidence="1 2" key="1">
    <citation type="submission" date="2016-10" db="EMBL/GenBank/DDBJ databases">
        <authorList>
            <person name="de Groot N.N."/>
        </authorList>
    </citation>
    <scope>NUCLEOTIDE SEQUENCE [LARGE SCALE GENOMIC DNA]</scope>
    <source>
        <strain evidence="1 2">HLD2</strain>
    </source>
</reference>
<dbReference type="Proteomes" id="UP000199648">
    <property type="component" value="Unassembled WGS sequence"/>
</dbReference>
<dbReference type="InterPro" id="IPR042245">
    <property type="entry name" value="Tgt2/MlaC_sf"/>
</dbReference>
<dbReference type="PANTHER" id="PTHR36573">
    <property type="entry name" value="INTERMEMBRANE PHOSPHOLIPID TRANSPORT SYSTEM BINDING PROTEIN MLAC"/>
    <property type="match status" value="1"/>
</dbReference>
<dbReference type="OrthoDB" id="9787053at2"/>
<dbReference type="InterPro" id="IPR008869">
    <property type="entry name" value="MlaC/ttg2D"/>
</dbReference>
<dbReference type="RefSeq" id="WP_092998328.1">
    <property type="nucleotide sequence ID" value="NZ_FMWD01000009.1"/>
</dbReference>
<accession>A0A1G5QUU1</accession>
<name>A0A1G5QUU1_9GAMM</name>
<proteinExistence type="predicted"/>